<evidence type="ECO:0000259" key="2">
    <source>
        <dbReference type="Pfam" id="PF18636"/>
    </source>
</evidence>
<keyword evidence="1" id="KW-0175">Coiled coil</keyword>
<evidence type="ECO:0000313" key="3">
    <source>
        <dbReference type="EMBL" id="SGZ39548.1"/>
    </source>
</evidence>
<dbReference type="InterPro" id="IPR041564">
    <property type="entry name" value="Sld7_N"/>
</dbReference>
<dbReference type="VEuPathDB" id="FungiDB:HGUI_01748"/>
<gene>
    <name evidence="3" type="ORF">HGUI_01748</name>
</gene>
<dbReference type="Pfam" id="PF18636">
    <property type="entry name" value="Sld7_N"/>
    <property type="match status" value="1"/>
</dbReference>
<dbReference type="Proteomes" id="UP000183365">
    <property type="component" value="Unassembled WGS sequence"/>
</dbReference>
<protein>
    <recommendedName>
        <fullName evidence="2">Sld7 N-terminal domain-containing protein</fullName>
    </recommendedName>
</protein>
<proteinExistence type="predicted"/>
<dbReference type="AlphaFoldDB" id="A0A1L0B178"/>
<feature type="domain" description="Sld7 N-terminal" evidence="2">
    <location>
        <begin position="46"/>
        <end position="141"/>
    </location>
</feature>
<dbReference type="OrthoDB" id="3973164at2759"/>
<evidence type="ECO:0000313" key="4">
    <source>
        <dbReference type="Proteomes" id="UP000183365"/>
    </source>
</evidence>
<feature type="coiled-coil region" evidence="1">
    <location>
        <begin position="221"/>
        <end position="262"/>
    </location>
</feature>
<sequence length="269" mass="31392">MVSSSTGELSSTLKSISNTNLRSNKTYSLNNQNILINYQQHGNKLVQLKNVILKETKEVKFDNAMFNSKKDVYEPYSTFKFLEYVDARRLPINVFMYQQGVYDVVTTSKVTSHFFLEKLIKQQRHMLVYSKACGKYLILYYTLPHPLRSGSDETIKFIDIVDKIQMKALDISLPKMLVEIYKNTDRNIDQDFLNDRVGEENPEDFGDPISYEYNSENIQYNSSLNAEIFSLNQKIDRLQNDNDELKKQNEEIKKQNELIIQLLKGTFDS</sequence>
<evidence type="ECO:0000256" key="1">
    <source>
        <dbReference type="SAM" id="Coils"/>
    </source>
</evidence>
<keyword evidence="4" id="KW-1185">Reference proteome</keyword>
<reference evidence="4" key="1">
    <citation type="submission" date="2016-11" db="EMBL/GenBank/DDBJ databases">
        <authorList>
            <person name="Guldener U."/>
        </authorList>
    </citation>
    <scope>NUCLEOTIDE SEQUENCE [LARGE SCALE GENOMIC DNA]</scope>
</reference>
<accession>A0A1L0B178</accession>
<organism evidence="3 4">
    <name type="scientific">Hanseniaspora guilliermondii</name>
    <dbReference type="NCBI Taxonomy" id="56406"/>
    <lineage>
        <taxon>Eukaryota</taxon>
        <taxon>Fungi</taxon>
        <taxon>Dikarya</taxon>
        <taxon>Ascomycota</taxon>
        <taxon>Saccharomycotina</taxon>
        <taxon>Saccharomycetes</taxon>
        <taxon>Saccharomycodales</taxon>
        <taxon>Saccharomycodaceae</taxon>
        <taxon>Hanseniaspora</taxon>
    </lineage>
</organism>
<name>A0A1L0B178_9ASCO</name>
<dbReference type="EMBL" id="FQNF01000025">
    <property type="protein sequence ID" value="SGZ39548.1"/>
    <property type="molecule type" value="Genomic_DNA"/>
</dbReference>